<proteinExistence type="predicted"/>
<reference evidence="1 2" key="1">
    <citation type="submission" date="2016-11" db="EMBL/GenBank/DDBJ databases">
        <title>Networking in microbes: conjugative elements and plasmids in the genus Alteromonas.</title>
        <authorList>
            <person name="Lopez-Perez M."/>
            <person name="Ramon-Marco N."/>
            <person name="Rodriguez-Valera F."/>
        </authorList>
    </citation>
    <scope>NUCLEOTIDE SEQUENCE [LARGE SCALE GENOMIC DNA]</scope>
    <source>
        <strain evidence="1 2">CP48</strain>
        <plasmid evidence="2">pamcp48-600</plasmid>
    </source>
</reference>
<dbReference type="AlphaFoldDB" id="A0AAC9NTV2"/>
<evidence type="ECO:0000313" key="2">
    <source>
        <dbReference type="Proteomes" id="UP000182101"/>
    </source>
</evidence>
<dbReference type="Proteomes" id="UP000182101">
    <property type="component" value="Plasmid pAMCP48-600"/>
</dbReference>
<name>A0AAC9NTV2_9ALTE</name>
<accession>A0AAC9NTV2</accession>
<geneLocation type="plasmid" evidence="2">
    <name>pamcp48-600</name>
</geneLocation>
<gene>
    <name evidence="1" type="ORF">BM524_19310</name>
</gene>
<organism evidence="1 2">
    <name type="scientific">Alteromonas mediterranea</name>
    <dbReference type="NCBI Taxonomy" id="314275"/>
    <lineage>
        <taxon>Bacteria</taxon>
        <taxon>Pseudomonadati</taxon>
        <taxon>Pseudomonadota</taxon>
        <taxon>Gammaproteobacteria</taxon>
        <taxon>Alteromonadales</taxon>
        <taxon>Alteromonadaceae</taxon>
        <taxon>Alteromonas/Salinimonas group</taxon>
        <taxon>Alteromonas</taxon>
    </lineage>
</organism>
<sequence>MSEPTTGLLASQFKPATKTRPKDGSPFYSHNLHRYLKDNSRFNRIFSGVIGNGADERKELFIGGFFDGAFIGMELNRVLTSHKGRFELTDHSHRYYRTDEWEDITETFIEAYTKYGRCALHDFDHQWDLSKASLESLPYGATRRCLCCGAVEEKVKVTTYALEITQDRPSLI</sequence>
<dbReference type="RefSeq" id="WP_071960681.1">
    <property type="nucleotide sequence ID" value="NZ_CP018025.1"/>
</dbReference>
<protein>
    <submittedName>
        <fullName evidence="1">Uncharacterized protein</fullName>
    </submittedName>
</protein>
<keyword evidence="1" id="KW-0614">Plasmid</keyword>
<evidence type="ECO:0000313" key="1">
    <source>
        <dbReference type="EMBL" id="APD92071.1"/>
    </source>
</evidence>
<dbReference type="EMBL" id="CP018025">
    <property type="protein sequence ID" value="APD92071.1"/>
    <property type="molecule type" value="Genomic_DNA"/>
</dbReference>